<feature type="non-terminal residue" evidence="2">
    <location>
        <position position="1"/>
    </location>
</feature>
<protein>
    <submittedName>
        <fullName evidence="2">Uncharacterized protein</fullName>
    </submittedName>
</protein>
<accession>A0A1D1ZP62</accession>
<reference evidence="2" key="1">
    <citation type="submission" date="2015-08" db="EMBL/GenBank/DDBJ databases">
        <authorList>
            <person name="Babu N.S."/>
            <person name="Beckwith C.J."/>
            <person name="Beseler K.G."/>
            <person name="Brison A."/>
            <person name="Carone J.V."/>
            <person name="Caskin T.P."/>
            <person name="Diamond M."/>
            <person name="Durham M.E."/>
            <person name="Foxe J.M."/>
            <person name="Go M."/>
            <person name="Henderson B.A."/>
            <person name="Jones I.B."/>
            <person name="McGettigan J.A."/>
            <person name="Micheletti S.J."/>
            <person name="Nasrallah M.E."/>
            <person name="Ortiz D."/>
            <person name="Piller C.R."/>
            <person name="Privatt S.R."/>
            <person name="Schneider S.L."/>
            <person name="Sharp S."/>
            <person name="Smith T.C."/>
            <person name="Stanton J.D."/>
            <person name="Ullery H.E."/>
            <person name="Wilson R.J."/>
            <person name="Serrano M.G."/>
            <person name="Buck G."/>
            <person name="Lee V."/>
            <person name="Wang Y."/>
            <person name="Carvalho R."/>
            <person name="Voegtly L."/>
            <person name="Shi R."/>
            <person name="Duckworth R."/>
            <person name="Johnson A."/>
            <person name="Loviza R."/>
            <person name="Walstead R."/>
            <person name="Shah Z."/>
            <person name="Kiflezghi M."/>
            <person name="Wade K."/>
            <person name="Ball S.L."/>
            <person name="Bradley K.W."/>
            <person name="Asai D.J."/>
            <person name="Bowman C.A."/>
            <person name="Russell D.A."/>
            <person name="Pope W.H."/>
            <person name="Jacobs-Sera D."/>
            <person name="Hendrix R.W."/>
            <person name="Hatfull G.F."/>
        </authorList>
    </citation>
    <scope>NUCLEOTIDE SEQUENCE</scope>
</reference>
<feature type="compositionally biased region" description="Polar residues" evidence="1">
    <location>
        <begin position="64"/>
        <end position="76"/>
    </location>
</feature>
<feature type="region of interest" description="Disordered" evidence="1">
    <location>
        <begin position="111"/>
        <end position="138"/>
    </location>
</feature>
<proteinExistence type="predicted"/>
<sequence length="153" mass="16191">PPPPLPSDAYNQVAYTPSRPSYGLFGSAAGMARPPLAPPTPLQPFAGSAARPLIHSPTDGEMLQLSQESTEGSSVPSPEPVRQRLFAGRVDAPHVARRKAAVAAIRAKAYKPPMAATPHTAPTQNQTSKSGGQQTLFDAWRVTPVPAVEDMEF</sequence>
<feature type="compositionally biased region" description="Polar residues" evidence="1">
    <location>
        <begin position="124"/>
        <end position="136"/>
    </location>
</feature>
<dbReference type="EMBL" id="GDKF01010089">
    <property type="protein sequence ID" value="JAT68533.1"/>
    <property type="molecule type" value="Transcribed_RNA"/>
</dbReference>
<feature type="compositionally biased region" description="Low complexity" evidence="1">
    <location>
        <begin position="111"/>
        <end position="123"/>
    </location>
</feature>
<name>A0A1D1ZP62_AUXPR</name>
<dbReference type="AlphaFoldDB" id="A0A1D1ZP62"/>
<evidence type="ECO:0000313" key="2">
    <source>
        <dbReference type="EMBL" id="JAT68533.1"/>
    </source>
</evidence>
<gene>
    <name evidence="2" type="ORF">g.25746</name>
</gene>
<evidence type="ECO:0000256" key="1">
    <source>
        <dbReference type="SAM" id="MobiDB-lite"/>
    </source>
</evidence>
<feature type="region of interest" description="Disordered" evidence="1">
    <location>
        <begin position="35"/>
        <end position="80"/>
    </location>
</feature>
<organism evidence="2">
    <name type="scientific">Auxenochlorella protothecoides</name>
    <name type="common">Green microalga</name>
    <name type="synonym">Chlorella protothecoides</name>
    <dbReference type="NCBI Taxonomy" id="3075"/>
    <lineage>
        <taxon>Eukaryota</taxon>
        <taxon>Viridiplantae</taxon>
        <taxon>Chlorophyta</taxon>
        <taxon>core chlorophytes</taxon>
        <taxon>Trebouxiophyceae</taxon>
        <taxon>Chlorellales</taxon>
        <taxon>Chlorellaceae</taxon>
        <taxon>Auxenochlorella</taxon>
    </lineage>
</organism>